<accession>A0A060DS27</accession>
<keyword evidence="3 5" id="KW-1133">Transmembrane helix</keyword>
<dbReference type="Pfam" id="PF07869">
    <property type="entry name" value="DUF1656"/>
    <property type="match status" value="1"/>
</dbReference>
<keyword evidence="2 5" id="KW-0812">Transmembrane</keyword>
<geneLocation type="plasmid" evidence="6 7">
    <name>AbAZ39_p3</name>
</geneLocation>
<dbReference type="Proteomes" id="UP000027186">
    <property type="component" value="Plasmid AbAZ39_p3"/>
</dbReference>
<dbReference type="InterPro" id="IPR012451">
    <property type="entry name" value="DUF1656"/>
</dbReference>
<evidence type="ECO:0000256" key="2">
    <source>
        <dbReference type="ARBA" id="ARBA00022692"/>
    </source>
</evidence>
<keyword evidence="4 5" id="KW-0472">Membrane</keyword>
<evidence type="ECO:0000256" key="3">
    <source>
        <dbReference type="ARBA" id="ARBA00022989"/>
    </source>
</evidence>
<evidence type="ECO:0000313" key="7">
    <source>
        <dbReference type="Proteomes" id="UP000027186"/>
    </source>
</evidence>
<dbReference type="RefSeq" id="WP_040137389.1">
    <property type="nucleotide sequence ID" value="NZ_CP007796.1"/>
</dbReference>
<proteinExistence type="predicted"/>
<gene>
    <name evidence="6" type="ORF">ABAZ39_27345</name>
</gene>
<evidence type="ECO:0000313" key="6">
    <source>
        <dbReference type="EMBL" id="AIB15587.1"/>
    </source>
</evidence>
<name>A0A060DS27_9PROT</name>
<sequence length="71" mass="7332">MIVDLSVGGVLIPGLVVLAFAALGATMVVVRALAATGIHRLFAHRPLVEPAIFVLIYGLLVQCLPSVGTLP</sequence>
<dbReference type="AlphaFoldDB" id="A0A060DS27"/>
<evidence type="ECO:0000256" key="4">
    <source>
        <dbReference type="ARBA" id="ARBA00023136"/>
    </source>
</evidence>
<feature type="transmembrane region" description="Helical" evidence="5">
    <location>
        <begin position="46"/>
        <end position="67"/>
    </location>
</feature>
<evidence type="ECO:0000256" key="5">
    <source>
        <dbReference type="SAM" id="Phobius"/>
    </source>
</evidence>
<dbReference type="EMBL" id="CP007796">
    <property type="protein sequence ID" value="AIB15587.1"/>
    <property type="molecule type" value="Genomic_DNA"/>
</dbReference>
<feature type="transmembrane region" description="Helical" evidence="5">
    <location>
        <begin position="12"/>
        <end position="34"/>
    </location>
</feature>
<organism evidence="6 7">
    <name type="scientific">Azospirillum argentinense</name>
    <dbReference type="NCBI Taxonomy" id="2970906"/>
    <lineage>
        <taxon>Bacteria</taxon>
        <taxon>Pseudomonadati</taxon>
        <taxon>Pseudomonadota</taxon>
        <taxon>Alphaproteobacteria</taxon>
        <taxon>Rhodospirillales</taxon>
        <taxon>Azospirillaceae</taxon>
        <taxon>Azospirillum</taxon>
    </lineage>
</organism>
<protein>
    <submittedName>
        <fullName evidence="6">Membrane protein</fullName>
    </submittedName>
</protein>
<keyword evidence="1" id="KW-1003">Cell membrane</keyword>
<reference evidence="6 7" key="1">
    <citation type="journal article" date="2014" name="Genome Announc.">
        <title>Complete Genome Sequence of the Model Rhizosphere Strain Azospirillum brasilense Az39, Successfully Applied in Agriculture.</title>
        <authorList>
            <person name="Rivera D."/>
            <person name="Revale S."/>
            <person name="Molina R."/>
            <person name="Gualpa J."/>
            <person name="Puente M."/>
            <person name="Maroniche G."/>
            <person name="Paris G."/>
            <person name="Baker D."/>
            <person name="Clavijo B."/>
            <person name="McLay K."/>
            <person name="Spaepen S."/>
            <person name="Perticari A."/>
            <person name="Vazquez M."/>
            <person name="Wisniewski-Dye F."/>
            <person name="Watkins C."/>
            <person name="Martinez-Abarca F."/>
            <person name="Vanderleyden J."/>
            <person name="Cassan F."/>
        </authorList>
    </citation>
    <scope>NUCLEOTIDE SEQUENCE [LARGE SCALE GENOMIC DNA]</scope>
    <source>
        <strain evidence="6 7">Az39</strain>
        <plasmid evidence="6">AbAZ39_p3</plasmid>
    </source>
</reference>
<dbReference type="KEGG" id="abq:ABAZ39_27345"/>
<evidence type="ECO:0000256" key="1">
    <source>
        <dbReference type="ARBA" id="ARBA00022475"/>
    </source>
</evidence>
<keyword evidence="6" id="KW-0614">Plasmid</keyword>